<dbReference type="AlphaFoldDB" id="A0A975BR21"/>
<dbReference type="Gene3D" id="3.90.1720.10">
    <property type="entry name" value="endopeptidase domain like (from Nostoc punctiforme)"/>
    <property type="match status" value="1"/>
</dbReference>
<evidence type="ECO:0000259" key="5">
    <source>
        <dbReference type="PROSITE" id="PS51935"/>
    </source>
</evidence>
<dbReference type="GO" id="GO:0008234">
    <property type="term" value="F:cysteine-type peptidase activity"/>
    <property type="evidence" value="ECO:0007669"/>
    <property type="project" value="UniProtKB-KW"/>
</dbReference>
<dbReference type="InterPro" id="IPR000064">
    <property type="entry name" value="NLP_P60_dom"/>
</dbReference>
<dbReference type="Pfam" id="PF00877">
    <property type="entry name" value="NLPC_P60"/>
    <property type="match status" value="1"/>
</dbReference>
<sequence>MTFTITTTDAAVPSLLKLSFKYVIAVSLIINSYSCSPIETVIIHQTGPVFYQAGNIETDMTDDEINKNNTTDNCNDKEFISGNNNTHKKNEAVSVTSRDLLFYSKYSKKLGINFNGTENRDLLMSVDKWLGTRYKWGGCSKYGIDCSCFVKSVYKDVYGINLNRTSRSMYYNDLIPIQKSELQEGDILCFKMEGKKISHVGIYLKNNKFAHAIKKGVTIGDLSKNYYKKRFFAAGRVKGMKEKPVVKTSFWARTFRSSSNIKLSKLLIFESLYDANVKLAKKSKCSKRYRASASAPENKTAGNI</sequence>
<keyword evidence="3" id="KW-0378">Hydrolase</keyword>
<evidence type="ECO:0000256" key="2">
    <source>
        <dbReference type="ARBA" id="ARBA00022670"/>
    </source>
</evidence>
<evidence type="ECO:0000313" key="7">
    <source>
        <dbReference type="Proteomes" id="UP000663722"/>
    </source>
</evidence>
<reference evidence="6" key="1">
    <citation type="journal article" date="2021" name="Microb. Physiol.">
        <title>Proteogenomic Insights into the Physiology of Marine, Sulfate-Reducing, Filamentous Desulfonema limicola and Desulfonema magnum.</title>
        <authorList>
            <person name="Schnaars V."/>
            <person name="Wohlbrand L."/>
            <person name="Scheve S."/>
            <person name="Hinrichs C."/>
            <person name="Reinhardt R."/>
            <person name="Rabus R."/>
        </authorList>
    </citation>
    <scope>NUCLEOTIDE SEQUENCE</scope>
    <source>
        <strain evidence="6">4be13</strain>
    </source>
</reference>
<dbReference type="InterPro" id="IPR051202">
    <property type="entry name" value="Peptidase_C40"/>
</dbReference>
<dbReference type="KEGG" id="dmm:dnm_061420"/>
<dbReference type="RefSeq" id="WP_207678448.1">
    <property type="nucleotide sequence ID" value="NZ_CP061800.1"/>
</dbReference>
<dbReference type="GO" id="GO:0006508">
    <property type="term" value="P:proteolysis"/>
    <property type="evidence" value="ECO:0007669"/>
    <property type="project" value="UniProtKB-KW"/>
</dbReference>
<protein>
    <submittedName>
        <fullName evidence="6">Endopeptidase NLPC/P60 domain-containing protein</fullName>
    </submittedName>
</protein>
<comment type="similarity">
    <text evidence="1">Belongs to the peptidase C40 family.</text>
</comment>
<evidence type="ECO:0000256" key="3">
    <source>
        <dbReference type="ARBA" id="ARBA00022801"/>
    </source>
</evidence>
<dbReference type="PROSITE" id="PS51935">
    <property type="entry name" value="NLPC_P60"/>
    <property type="match status" value="1"/>
</dbReference>
<dbReference type="EMBL" id="CP061800">
    <property type="protein sequence ID" value="QTA90081.1"/>
    <property type="molecule type" value="Genomic_DNA"/>
</dbReference>
<gene>
    <name evidence="6" type="ORF">dnm_061420</name>
</gene>
<accession>A0A975BR21</accession>
<proteinExistence type="inferred from homology"/>
<keyword evidence="4" id="KW-0788">Thiol protease</keyword>
<dbReference type="InterPro" id="IPR038765">
    <property type="entry name" value="Papain-like_cys_pep_sf"/>
</dbReference>
<dbReference type="PANTHER" id="PTHR47053:SF1">
    <property type="entry name" value="MUREIN DD-ENDOPEPTIDASE MEPH-RELATED"/>
    <property type="match status" value="1"/>
</dbReference>
<keyword evidence="7" id="KW-1185">Reference proteome</keyword>
<feature type="domain" description="NlpC/P60" evidence="5">
    <location>
        <begin position="116"/>
        <end position="238"/>
    </location>
</feature>
<keyword evidence="2" id="KW-0645">Protease</keyword>
<organism evidence="6 7">
    <name type="scientific">Desulfonema magnum</name>
    <dbReference type="NCBI Taxonomy" id="45655"/>
    <lineage>
        <taxon>Bacteria</taxon>
        <taxon>Pseudomonadati</taxon>
        <taxon>Thermodesulfobacteriota</taxon>
        <taxon>Desulfobacteria</taxon>
        <taxon>Desulfobacterales</taxon>
        <taxon>Desulfococcaceae</taxon>
        <taxon>Desulfonema</taxon>
    </lineage>
</organism>
<evidence type="ECO:0000313" key="6">
    <source>
        <dbReference type="EMBL" id="QTA90081.1"/>
    </source>
</evidence>
<name>A0A975BR21_9BACT</name>
<dbReference type="PANTHER" id="PTHR47053">
    <property type="entry name" value="MUREIN DD-ENDOPEPTIDASE MEPH-RELATED"/>
    <property type="match status" value="1"/>
</dbReference>
<evidence type="ECO:0000256" key="1">
    <source>
        <dbReference type="ARBA" id="ARBA00007074"/>
    </source>
</evidence>
<dbReference type="SUPFAM" id="SSF54001">
    <property type="entry name" value="Cysteine proteinases"/>
    <property type="match status" value="1"/>
</dbReference>
<evidence type="ECO:0000256" key="4">
    <source>
        <dbReference type="ARBA" id="ARBA00022807"/>
    </source>
</evidence>
<dbReference type="Proteomes" id="UP000663722">
    <property type="component" value="Chromosome"/>
</dbReference>